<dbReference type="PANTHER" id="PTHR43883:SF1">
    <property type="entry name" value="GLUCONOKINASE"/>
    <property type="match status" value="1"/>
</dbReference>
<gene>
    <name evidence="2" type="ORF">Pla163_12130</name>
</gene>
<feature type="region of interest" description="Disordered" evidence="1">
    <location>
        <begin position="434"/>
        <end position="465"/>
    </location>
</feature>
<feature type="compositionally biased region" description="Low complexity" evidence="1">
    <location>
        <begin position="17"/>
        <end position="29"/>
    </location>
</feature>
<dbReference type="InterPro" id="IPR052732">
    <property type="entry name" value="Cell-binding_unc_protein"/>
</dbReference>
<feature type="compositionally biased region" description="Low complexity" evidence="1">
    <location>
        <begin position="455"/>
        <end position="465"/>
    </location>
</feature>
<protein>
    <submittedName>
        <fullName evidence="2">Uncharacterized protein</fullName>
    </submittedName>
</protein>
<dbReference type="Proteomes" id="UP000319342">
    <property type="component" value="Chromosome"/>
</dbReference>
<accession>A0A518CY02</accession>
<dbReference type="RefSeq" id="WP_145185033.1">
    <property type="nucleotide sequence ID" value="NZ_CP036290.1"/>
</dbReference>
<reference evidence="2 3" key="1">
    <citation type="submission" date="2019-02" db="EMBL/GenBank/DDBJ databases">
        <title>Deep-cultivation of Planctomycetes and their phenomic and genomic characterization uncovers novel biology.</title>
        <authorList>
            <person name="Wiegand S."/>
            <person name="Jogler M."/>
            <person name="Boedeker C."/>
            <person name="Pinto D."/>
            <person name="Vollmers J."/>
            <person name="Rivas-Marin E."/>
            <person name="Kohn T."/>
            <person name="Peeters S.H."/>
            <person name="Heuer A."/>
            <person name="Rast P."/>
            <person name="Oberbeckmann S."/>
            <person name="Bunk B."/>
            <person name="Jeske O."/>
            <person name="Meyerdierks A."/>
            <person name="Storesund J.E."/>
            <person name="Kallscheuer N."/>
            <person name="Luecker S."/>
            <person name="Lage O.M."/>
            <person name="Pohl T."/>
            <person name="Merkel B.J."/>
            <person name="Hornburger P."/>
            <person name="Mueller R.-W."/>
            <person name="Bruemmer F."/>
            <person name="Labrenz M."/>
            <person name="Spormann A.M."/>
            <person name="Op den Camp H."/>
            <person name="Overmann J."/>
            <person name="Amann R."/>
            <person name="Jetten M.S.M."/>
            <person name="Mascher T."/>
            <person name="Medema M.H."/>
            <person name="Devos D.P."/>
            <person name="Kaster A.-K."/>
            <person name="Ovreas L."/>
            <person name="Rohde M."/>
            <person name="Galperin M.Y."/>
            <person name="Jogler C."/>
        </authorList>
    </citation>
    <scope>NUCLEOTIDE SEQUENCE [LARGE SCALE GENOMIC DNA]</scope>
    <source>
        <strain evidence="2 3">Pla163</strain>
    </source>
</reference>
<feature type="region of interest" description="Disordered" evidence="1">
    <location>
        <begin position="1"/>
        <end position="33"/>
    </location>
</feature>
<sequence length="515" mass="56693">MPQDAPQPPFEEPDRPTAAADAGGAAATDFESLVTDLSRPAAHHGRDVGRDDVGDVERIETHVSVLFLTEQHVLKLKKPVHLPFVDQSTLALRRAGCEAELRLNRRTSPDMYVGLRAIRRGADGRAYVDTGALLESCESGARDEAANGAAKRNDARADAAPDALLDVAVEMVRLPADQMLDARLARNDVTEKHLRALSERLADFHRHADGSSAIAEHGRPDRVRHKLLENLDQLAREALPHPDHVERAHLDALRAFIDQWCTQHTDLLERRWRGGFVREGHGDLHAGNVCLWGERIMIYDCVEFDLDLRADDVACDVAFLVMDLCHRDHAEQARRITELYAEAAEDADLPRLVPLYAVHRALIRAKVELFATHQLTGSRADEHLRTARRYVQLALAWALGPAPIELDGETAQDRALVHELERVERARVQWSVGGASSNASDASGSREAPTASLCGTTGDAADDAAATSGRPFRLVAAARGEARDREPFTLFVRAGDDPLDVVARLLDARIDAHRT</sequence>
<feature type="compositionally biased region" description="Pro residues" evidence="1">
    <location>
        <begin position="1"/>
        <end position="10"/>
    </location>
</feature>
<name>A0A518CY02_9BACT</name>
<dbReference type="PANTHER" id="PTHR43883">
    <property type="entry name" value="SLR0207 PROTEIN"/>
    <property type="match status" value="1"/>
</dbReference>
<dbReference type="InterPro" id="IPR011009">
    <property type="entry name" value="Kinase-like_dom_sf"/>
</dbReference>
<evidence type="ECO:0000256" key="1">
    <source>
        <dbReference type="SAM" id="MobiDB-lite"/>
    </source>
</evidence>
<evidence type="ECO:0000313" key="2">
    <source>
        <dbReference type="EMBL" id="QDU84109.1"/>
    </source>
</evidence>
<organism evidence="2 3">
    <name type="scientific">Rohdeia mirabilis</name>
    <dbReference type="NCBI Taxonomy" id="2528008"/>
    <lineage>
        <taxon>Bacteria</taxon>
        <taxon>Pseudomonadati</taxon>
        <taxon>Planctomycetota</taxon>
        <taxon>Planctomycetia</taxon>
        <taxon>Planctomycetia incertae sedis</taxon>
        <taxon>Rohdeia</taxon>
    </lineage>
</organism>
<keyword evidence="3" id="KW-1185">Reference proteome</keyword>
<dbReference type="SUPFAM" id="SSF56112">
    <property type="entry name" value="Protein kinase-like (PK-like)"/>
    <property type="match status" value="1"/>
</dbReference>
<feature type="compositionally biased region" description="Low complexity" evidence="1">
    <location>
        <begin position="434"/>
        <end position="445"/>
    </location>
</feature>
<dbReference type="AlphaFoldDB" id="A0A518CY02"/>
<dbReference type="OrthoDB" id="9810277at2"/>
<dbReference type="EMBL" id="CP036290">
    <property type="protein sequence ID" value="QDU84109.1"/>
    <property type="molecule type" value="Genomic_DNA"/>
</dbReference>
<evidence type="ECO:0000313" key="3">
    <source>
        <dbReference type="Proteomes" id="UP000319342"/>
    </source>
</evidence>
<proteinExistence type="predicted"/>